<dbReference type="InterPro" id="IPR012341">
    <property type="entry name" value="6hp_glycosidase-like_sf"/>
</dbReference>
<sequence length="254" mass="29328">RKAIDFIISRIDVNTGLVKPSYDLWEEHFGTFTFTSSAVYGALTCAAEIADVFGKEDKKEEYLKLSNLVKNGILEYHYNSETKAFYKRVIHKDHSIDGTELKDDTADMSSLYGLFRFRVLESDDERLINMKKYVQDTLQCSTPIGGMPRYENDRYFKVIETVQGNPWVITTMWMGQLCISQAKSLDELKECKYYIDWANQHASRTGILSEQLNPTNGMQISASPLTWSHTEYIITVLDYIKKYEELQNAENQTT</sequence>
<feature type="domain" description="GH15-like" evidence="1">
    <location>
        <begin position="194"/>
        <end position="235"/>
    </location>
</feature>
<dbReference type="GO" id="GO:0005975">
    <property type="term" value="P:carbohydrate metabolic process"/>
    <property type="evidence" value="ECO:0007669"/>
    <property type="project" value="InterPro"/>
</dbReference>
<gene>
    <name evidence="2" type="ORF">KC678_02795</name>
</gene>
<dbReference type="InterPro" id="IPR011613">
    <property type="entry name" value="GH15-like"/>
</dbReference>
<dbReference type="PANTHER" id="PTHR31616">
    <property type="entry name" value="TREHALASE"/>
    <property type="match status" value="1"/>
</dbReference>
<proteinExistence type="predicted"/>
<dbReference type="Proteomes" id="UP000775877">
    <property type="component" value="Unassembled WGS sequence"/>
</dbReference>
<dbReference type="AlphaFoldDB" id="A0A955L1D6"/>
<accession>A0A955L1D6</accession>
<evidence type="ECO:0000259" key="1">
    <source>
        <dbReference type="Pfam" id="PF00723"/>
    </source>
</evidence>
<dbReference type="Gene3D" id="1.50.10.10">
    <property type="match status" value="1"/>
</dbReference>
<protein>
    <submittedName>
        <fullName evidence="2">Glycoside hydrolase family 15 protein</fullName>
    </submittedName>
</protein>
<dbReference type="PANTHER" id="PTHR31616:SF13">
    <property type="entry name" value="GLUCAN 1,4-ALPHA-GLUCOSIDASE"/>
    <property type="match status" value="1"/>
</dbReference>
<dbReference type="GO" id="GO:0004553">
    <property type="term" value="F:hydrolase activity, hydrolyzing O-glycosyl compounds"/>
    <property type="evidence" value="ECO:0007669"/>
    <property type="project" value="TreeGrafter"/>
</dbReference>
<evidence type="ECO:0000313" key="3">
    <source>
        <dbReference type="Proteomes" id="UP000775877"/>
    </source>
</evidence>
<dbReference type="InterPro" id="IPR008928">
    <property type="entry name" value="6-hairpin_glycosidase_sf"/>
</dbReference>
<evidence type="ECO:0000313" key="2">
    <source>
        <dbReference type="EMBL" id="MCA9381168.1"/>
    </source>
</evidence>
<name>A0A955L1D6_9BACT</name>
<reference evidence="2" key="1">
    <citation type="submission" date="2020-04" db="EMBL/GenBank/DDBJ databases">
        <authorList>
            <person name="Zhang T."/>
        </authorList>
    </citation>
    <scope>NUCLEOTIDE SEQUENCE</scope>
    <source>
        <strain evidence="2">HKST-UBA13</strain>
    </source>
</reference>
<reference evidence="2" key="2">
    <citation type="journal article" date="2021" name="Microbiome">
        <title>Successional dynamics and alternative stable states in a saline activated sludge microbial community over 9 years.</title>
        <authorList>
            <person name="Wang Y."/>
            <person name="Ye J."/>
            <person name="Ju F."/>
            <person name="Liu L."/>
            <person name="Boyd J.A."/>
            <person name="Deng Y."/>
            <person name="Parks D.H."/>
            <person name="Jiang X."/>
            <person name="Yin X."/>
            <person name="Woodcroft B.J."/>
            <person name="Tyson G.W."/>
            <person name="Hugenholtz P."/>
            <person name="Polz M.F."/>
            <person name="Zhang T."/>
        </authorList>
    </citation>
    <scope>NUCLEOTIDE SEQUENCE</scope>
    <source>
        <strain evidence="2">HKST-UBA13</strain>
    </source>
</reference>
<keyword evidence="2" id="KW-0378">Hydrolase</keyword>
<feature type="non-terminal residue" evidence="2">
    <location>
        <position position="1"/>
    </location>
</feature>
<comment type="caution">
    <text evidence="2">The sequence shown here is derived from an EMBL/GenBank/DDBJ whole genome shotgun (WGS) entry which is preliminary data.</text>
</comment>
<organism evidence="2 3">
    <name type="scientific">Candidatus Dojkabacteria bacterium</name>
    <dbReference type="NCBI Taxonomy" id="2099670"/>
    <lineage>
        <taxon>Bacteria</taxon>
        <taxon>Candidatus Dojkabacteria</taxon>
    </lineage>
</organism>
<dbReference type="SUPFAM" id="SSF48208">
    <property type="entry name" value="Six-hairpin glycosidases"/>
    <property type="match status" value="1"/>
</dbReference>
<feature type="domain" description="GH15-like" evidence="1">
    <location>
        <begin position="19"/>
        <end position="180"/>
    </location>
</feature>
<dbReference type="Pfam" id="PF00723">
    <property type="entry name" value="Glyco_hydro_15"/>
    <property type="match status" value="2"/>
</dbReference>
<dbReference type="EMBL" id="JAGQLJ010000055">
    <property type="protein sequence ID" value="MCA9381168.1"/>
    <property type="molecule type" value="Genomic_DNA"/>
</dbReference>